<proteinExistence type="predicted"/>
<evidence type="ECO:0000313" key="1">
    <source>
        <dbReference type="EMBL" id="PWV79695.1"/>
    </source>
</evidence>
<dbReference type="RefSeq" id="WP_110036774.1">
    <property type="nucleotide sequence ID" value="NZ_QGTL01000002.1"/>
</dbReference>
<evidence type="ECO:0000313" key="2">
    <source>
        <dbReference type="Proteomes" id="UP000246410"/>
    </source>
</evidence>
<name>A0A317NXI3_9NOCA</name>
<dbReference type="AlphaFoldDB" id="A0A317NXI3"/>
<protein>
    <submittedName>
        <fullName evidence="1">Uncharacterized protein</fullName>
    </submittedName>
</protein>
<comment type="caution">
    <text evidence="1">The sequence shown here is derived from an EMBL/GenBank/DDBJ whole genome shotgun (WGS) entry which is preliminary data.</text>
</comment>
<dbReference type="EMBL" id="QGTL01000002">
    <property type="protein sequence ID" value="PWV79695.1"/>
    <property type="molecule type" value="Genomic_DNA"/>
</dbReference>
<reference evidence="1 2" key="1">
    <citation type="submission" date="2018-05" db="EMBL/GenBank/DDBJ databases">
        <title>Genomic Encyclopedia of Type Strains, Phase IV (KMG-IV): sequencing the most valuable type-strain genomes for metagenomic binning, comparative biology and taxonomic classification.</title>
        <authorList>
            <person name="Goeker M."/>
        </authorList>
    </citation>
    <scope>NUCLEOTIDE SEQUENCE [LARGE SCALE GENOMIC DNA]</scope>
    <source>
        <strain evidence="1 2">DSM 44717</strain>
    </source>
</reference>
<sequence length="296" mass="32649">MSVPVFAYYRRPLVRDRIRSVEARIAEVAAGYGCGDPAVRTFVEFESPIRLLWSLGEFLDQRVDADIAGQVRHLARVHGYDYDKMFSYPTPAPALWQLISRLEAVGGGVVLIPSIHHLADLEVPESLILQHLWKNLNASVVWIDVPTRNVHQSSAVDRPHPDGSATGLLGEFEVSPFGAALRMARFYSEECLERSGYAAMAGTIDELMVAIVGPIERRWSGNVDLLDERLAVRLIRQGKSHFLIVEVIETRDGGDDPLDSALPRIGALGIRVHREGISGGGTLTRFEVPLPGLVGR</sequence>
<accession>A0A317NXI3</accession>
<organism evidence="1 2">
    <name type="scientific">Nocardia neocaledoniensis</name>
    <dbReference type="NCBI Taxonomy" id="236511"/>
    <lineage>
        <taxon>Bacteria</taxon>
        <taxon>Bacillati</taxon>
        <taxon>Actinomycetota</taxon>
        <taxon>Actinomycetes</taxon>
        <taxon>Mycobacteriales</taxon>
        <taxon>Nocardiaceae</taxon>
        <taxon>Nocardia</taxon>
    </lineage>
</organism>
<keyword evidence="2" id="KW-1185">Reference proteome</keyword>
<dbReference type="Proteomes" id="UP000246410">
    <property type="component" value="Unassembled WGS sequence"/>
</dbReference>
<gene>
    <name evidence="1" type="ORF">DFR69_102761</name>
</gene>